<dbReference type="InterPro" id="IPR032675">
    <property type="entry name" value="LRR_dom_sf"/>
</dbReference>
<dbReference type="PANTHER" id="PTHR13318:SF106">
    <property type="entry name" value="F-BOX_LRR-REPEAT PROTEIN 2"/>
    <property type="match status" value="1"/>
</dbReference>
<dbReference type="SMART" id="SM00367">
    <property type="entry name" value="LRR_CC"/>
    <property type="match status" value="7"/>
</dbReference>
<feature type="domain" description="F-box/LRR-repeat protein 15-like leucin rich repeat" evidence="1">
    <location>
        <begin position="470"/>
        <end position="593"/>
    </location>
</feature>
<dbReference type="OMA" id="ICCKIGH"/>
<evidence type="ECO:0000313" key="4">
    <source>
        <dbReference type="Proteomes" id="UP000002051"/>
    </source>
</evidence>
<dbReference type="PaxDb" id="3880-AES84287"/>
<dbReference type="InterPro" id="IPR057207">
    <property type="entry name" value="FBXL15_LRR"/>
</dbReference>
<reference evidence="2 4" key="2">
    <citation type="journal article" date="2014" name="BMC Genomics">
        <title>An improved genome release (version Mt4.0) for the model legume Medicago truncatula.</title>
        <authorList>
            <person name="Tang H."/>
            <person name="Krishnakumar V."/>
            <person name="Bidwell S."/>
            <person name="Rosen B."/>
            <person name="Chan A."/>
            <person name="Zhou S."/>
            <person name="Gentzbittel L."/>
            <person name="Childs K.L."/>
            <person name="Yandell M."/>
            <person name="Gundlach H."/>
            <person name="Mayer K.F."/>
            <person name="Schwartz D.C."/>
            <person name="Town C.D."/>
        </authorList>
    </citation>
    <scope>GENOME REANNOTATION</scope>
    <source>
        <strain evidence="2">A17</strain>
        <strain evidence="3 4">cv. Jemalong A17</strain>
    </source>
</reference>
<dbReference type="GO" id="GO:0005737">
    <property type="term" value="C:cytoplasm"/>
    <property type="evidence" value="ECO:0000318"/>
    <property type="project" value="GO_Central"/>
</dbReference>
<dbReference type="EnsemblPlants" id="KEH25252">
    <property type="protein sequence ID" value="KEH25252"/>
    <property type="gene ID" value="MTR_6g016725"/>
</dbReference>
<dbReference type="Pfam" id="PF25372">
    <property type="entry name" value="DUF7885"/>
    <property type="match status" value="1"/>
</dbReference>
<name>G7ZYJ9_MEDTR</name>
<dbReference type="Gene3D" id="3.80.10.10">
    <property type="entry name" value="Ribonuclease Inhibitor"/>
    <property type="match status" value="3"/>
</dbReference>
<reference evidence="2 4" key="1">
    <citation type="journal article" date="2011" name="Nature">
        <title>The Medicago genome provides insight into the evolution of rhizobial symbioses.</title>
        <authorList>
            <person name="Young N.D."/>
            <person name="Debelle F."/>
            <person name="Oldroyd G.E."/>
            <person name="Geurts R."/>
            <person name="Cannon S.B."/>
            <person name="Udvardi M.K."/>
            <person name="Benedito V.A."/>
            <person name="Mayer K.F."/>
            <person name="Gouzy J."/>
            <person name="Schoof H."/>
            <person name="Van de Peer Y."/>
            <person name="Proost S."/>
            <person name="Cook D.R."/>
            <person name="Meyers B.C."/>
            <person name="Spannagl M."/>
            <person name="Cheung F."/>
            <person name="De Mita S."/>
            <person name="Krishnakumar V."/>
            <person name="Gundlach H."/>
            <person name="Zhou S."/>
            <person name="Mudge J."/>
            <person name="Bharti A.K."/>
            <person name="Murray J.D."/>
            <person name="Naoumkina M.A."/>
            <person name="Rosen B."/>
            <person name="Silverstein K.A."/>
            <person name="Tang H."/>
            <person name="Rombauts S."/>
            <person name="Zhao P.X."/>
            <person name="Zhou P."/>
            <person name="Barbe V."/>
            <person name="Bardou P."/>
            <person name="Bechner M."/>
            <person name="Bellec A."/>
            <person name="Berger A."/>
            <person name="Berges H."/>
            <person name="Bidwell S."/>
            <person name="Bisseling T."/>
            <person name="Choisne N."/>
            <person name="Couloux A."/>
            <person name="Denny R."/>
            <person name="Deshpande S."/>
            <person name="Dai X."/>
            <person name="Doyle J.J."/>
            <person name="Dudez A.M."/>
            <person name="Farmer A.D."/>
            <person name="Fouteau S."/>
            <person name="Franken C."/>
            <person name="Gibelin C."/>
            <person name="Gish J."/>
            <person name="Goldstein S."/>
            <person name="Gonzalez A.J."/>
            <person name="Green P.J."/>
            <person name="Hallab A."/>
            <person name="Hartog M."/>
            <person name="Hua A."/>
            <person name="Humphray S.J."/>
            <person name="Jeong D.H."/>
            <person name="Jing Y."/>
            <person name="Jocker A."/>
            <person name="Kenton S.M."/>
            <person name="Kim D.J."/>
            <person name="Klee K."/>
            <person name="Lai H."/>
            <person name="Lang C."/>
            <person name="Lin S."/>
            <person name="Macmil S.L."/>
            <person name="Magdelenat G."/>
            <person name="Matthews L."/>
            <person name="McCorrison J."/>
            <person name="Monaghan E.L."/>
            <person name="Mun J.H."/>
            <person name="Najar F.Z."/>
            <person name="Nicholson C."/>
            <person name="Noirot C."/>
            <person name="O'Bleness M."/>
            <person name="Paule C.R."/>
            <person name="Poulain J."/>
            <person name="Prion F."/>
            <person name="Qin B."/>
            <person name="Qu C."/>
            <person name="Retzel E.F."/>
            <person name="Riddle C."/>
            <person name="Sallet E."/>
            <person name="Samain S."/>
            <person name="Samson N."/>
            <person name="Sanders I."/>
            <person name="Saurat O."/>
            <person name="Scarpelli C."/>
            <person name="Schiex T."/>
            <person name="Segurens B."/>
            <person name="Severin A.J."/>
            <person name="Sherrier D.J."/>
            <person name="Shi R."/>
            <person name="Sims S."/>
            <person name="Singer S.R."/>
            <person name="Sinharoy S."/>
            <person name="Sterck L."/>
            <person name="Viollet A."/>
            <person name="Wang B.B."/>
            <person name="Wang K."/>
            <person name="Wang M."/>
            <person name="Wang X."/>
            <person name="Warfsmann J."/>
            <person name="Weissenbach J."/>
            <person name="White D.D."/>
            <person name="White J.D."/>
            <person name="Wiley G.B."/>
            <person name="Wincker P."/>
            <person name="Xing Y."/>
            <person name="Yang L."/>
            <person name="Yao Z."/>
            <person name="Ying F."/>
            <person name="Zhai J."/>
            <person name="Zhou L."/>
            <person name="Zuber A."/>
            <person name="Denarie J."/>
            <person name="Dixon R.A."/>
            <person name="May G.D."/>
            <person name="Schwartz D.C."/>
            <person name="Rogers J."/>
            <person name="Quetier F."/>
            <person name="Town C.D."/>
            <person name="Roe B.A."/>
        </authorList>
    </citation>
    <scope>NUCLEOTIDE SEQUENCE [LARGE SCALE GENOMIC DNA]</scope>
    <source>
        <strain evidence="2">A17</strain>
        <strain evidence="3 4">cv. Jemalong A17</strain>
    </source>
</reference>
<dbReference type="HOGENOM" id="CLU_028145_1_1_1"/>
<protein>
    <submittedName>
        <fullName evidence="2">F-box/LRR protein, putative</fullName>
    </submittedName>
</protein>
<accession>G7ZYJ9</accession>
<dbReference type="KEGG" id="mtr:25495535"/>
<dbReference type="EMBL" id="CM001222">
    <property type="protein sequence ID" value="KEH25252.1"/>
    <property type="molecule type" value="Genomic_DNA"/>
</dbReference>
<evidence type="ECO:0000259" key="1">
    <source>
        <dbReference type="Pfam" id="PF25372"/>
    </source>
</evidence>
<dbReference type="InterPro" id="IPR006553">
    <property type="entry name" value="Leu-rich_rpt_Cys-con_subtyp"/>
</dbReference>
<keyword evidence="4" id="KW-1185">Reference proteome</keyword>
<proteinExistence type="predicted"/>
<reference evidence="3" key="3">
    <citation type="submission" date="2015-04" db="UniProtKB">
        <authorList>
            <consortium name="EnsemblPlants"/>
        </authorList>
    </citation>
    <scope>IDENTIFICATION</scope>
    <source>
        <strain evidence="3">cv. Jemalong A17</strain>
    </source>
</reference>
<dbReference type="PANTHER" id="PTHR13318">
    <property type="entry name" value="PARTNER OF PAIRED, ISOFORM B-RELATED"/>
    <property type="match status" value="1"/>
</dbReference>
<organism evidence="3">
    <name type="scientific">Medicago truncatula</name>
    <name type="common">Barrel medic</name>
    <name type="synonym">Medicago tribuloides</name>
    <dbReference type="NCBI Taxonomy" id="3880"/>
    <lineage>
        <taxon>Eukaryota</taxon>
        <taxon>Viridiplantae</taxon>
        <taxon>Streptophyta</taxon>
        <taxon>Embryophyta</taxon>
        <taxon>Tracheophyta</taxon>
        <taxon>Spermatophyta</taxon>
        <taxon>Magnoliopsida</taxon>
        <taxon>eudicotyledons</taxon>
        <taxon>Gunneridae</taxon>
        <taxon>Pentapetalae</taxon>
        <taxon>rosids</taxon>
        <taxon>fabids</taxon>
        <taxon>Fabales</taxon>
        <taxon>Fabaceae</taxon>
        <taxon>Papilionoideae</taxon>
        <taxon>50 kb inversion clade</taxon>
        <taxon>NPAAA clade</taxon>
        <taxon>Hologalegina</taxon>
        <taxon>IRL clade</taxon>
        <taxon>Trifolieae</taxon>
        <taxon>Medicago</taxon>
    </lineage>
</organism>
<dbReference type="eggNOG" id="KOG1947">
    <property type="taxonomic scope" value="Eukaryota"/>
</dbReference>
<dbReference type="Proteomes" id="UP000002051">
    <property type="component" value="Chromosome 6"/>
</dbReference>
<sequence length="604" mass="68874">MKRKRTCIQSSTTTNSYLPDECWELIFKFIINGDEHKDRHYFYPLNSCKEIKRKGKGTSVYKSSRLSISSTYSDIPKDIFNDDDSNNRNICGYLNFLSLVSKQLLSITNRIRFTLTILNPTRPFLCRLFKRFTNLNSLNLTRFHGDLDALLRKISRFPSLNITSLNISNQPTFPVNGLRAFSQKNTTLTSLTCSHIVNFNGSDLFLIAECFPLLEELDISYSNCCYIYPRGYNTNYLCSCFDGVEALSLALFKLRKVNLSRFPVNNQSLFQLFHNCKLLEEVIMFSCDPLNGMTMDGITSALRERPALRSFLFSPSNKKEEAFVVTSHFIDSIVSLKDLTCLDFQFMNITNNLLYCIAREGLPLTRFTLRHCFGPHSSAGIFRLLSKCQGIQHLNLELSFLNDQHVVQLSPFLSGLMSINLSCCLKLTKYALYALTRNCPLLSEIKMEGIGKSMSVENSEKLVEFGVYPQLKSLYLGKNKWLSDEGIIMFSSNFPNLQLLDLNRCNLLSEGICQVLKICCKIGHLNLAFCKKVKLHGMDFVVPNLEVLNLSNTKVNDKTLYVISKNCSGLLQLLLEFCDNVTEVGVKHVVENCTQLREHGYLLY</sequence>
<evidence type="ECO:0000313" key="2">
    <source>
        <dbReference type="EMBL" id="KEH25252.1"/>
    </source>
</evidence>
<dbReference type="AlphaFoldDB" id="G7ZYJ9"/>
<dbReference type="OrthoDB" id="6066220at2759"/>
<dbReference type="SUPFAM" id="SSF52047">
    <property type="entry name" value="RNI-like"/>
    <property type="match status" value="2"/>
</dbReference>
<evidence type="ECO:0000313" key="3">
    <source>
        <dbReference type="EnsemblPlants" id="KEH25252"/>
    </source>
</evidence>
<gene>
    <name evidence="3" type="primary">25495535</name>
    <name evidence="2" type="ordered locus">MTR_6g016725</name>
</gene>